<sequence length="242" mass="27914">MRALTISEASELLGLTVRTIRYWEAEGVYTAPRTRSGQRYYTPEVLDVVRDAIELKSWGLSTVDVRRTLSGNISRAEALELAWETLSSDEHRLTARRRLLEEAKKGASMAEVEPHQREEWDQEARRRYGDEAVDAGNARWNRLSDEQKAHYHEEWKYITTRAAELRRGTGGSSEDRRELTERFVRFLSLVMPVSREYVVGLTQMYELDTRFGSHFDDHEPGTTKLFQEIVAENVDAAMESGL</sequence>
<keyword evidence="3" id="KW-0238">DNA-binding</keyword>
<name>A0ABV8TUL7_9ACTN</name>
<dbReference type="InterPro" id="IPR000551">
    <property type="entry name" value="MerR-type_HTH_dom"/>
</dbReference>
<dbReference type="CDD" id="cd00592">
    <property type="entry name" value="HTH_MerR-like"/>
    <property type="match status" value="1"/>
</dbReference>
<feature type="compositionally biased region" description="Basic and acidic residues" evidence="5">
    <location>
        <begin position="112"/>
        <end position="124"/>
    </location>
</feature>
<keyword evidence="2" id="KW-0805">Transcription regulation</keyword>
<dbReference type="Pfam" id="PF07739">
    <property type="entry name" value="TipAS"/>
    <property type="match status" value="1"/>
</dbReference>
<protein>
    <submittedName>
        <fullName evidence="7">TipAS antibiotic-recognition domain-containing protein</fullName>
    </submittedName>
</protein>
<dbReference type="SUPFAM" id="SSF46955">
    <property type="entry name" value="Putative DNA-binding domain"/>
    <property type="match status" value="1"/>
</dbReference>
<evidence type="ECO:0000256" key="2">
    <source>
        <dbReference type="ARBA" id="ARBA00023015"/>
    </source>
</evidence>
<keyword evidence="4" id="KW-0804">Transcription</keyword>
<accession>A0ABV8TUL7</accession>
<dbReference type="SMART" id="SM00422">
    <property type="entry name" value="HTH_MERR"/>
    <property type="match status" value="1"/>
</dbReference>
<dbReference type="PANTHER" id="PTHR30204">
    <property type="entry name" value="REDOX-CYCLING DRUG-SENSING TRANSCRIPTIONAL ACTIVATOR SOXR"/>
    <property type="match status" value="1"/>
</dbReference>
<dbReference type="InterPro" id="IPR047057">
    <property type="entry name" value="MerR_fam"/>
</dbReference>
<dbReference type="RefSeq" id="WP_380617925.1">
    <property type="nucleotide sequence ID" value="NZ_JBHSDK010000003.1"/>
</dbReference>
<dbReference type="InterPro" id="IPR009061">
    <property type="entry name" value="DNA-bd_dom_put_sf"/>
</dbReference>
<comment type="caution">
    <text evidence="7">The sequence shown here is derived from an EMBL/GenBank/DDBJ whole genome shotgun (WGS) entry which is preliminary data.</text>
</comment>
<gene>
    <name evidence="7" type="ORF">ACFPET_03155</name>
</gene>
<dbReference type="Proteomes" id="UP001595823">
    <property type="component" value="Unassembled WGS sequence"/>
</dbReference>
<evidence type="ECO:0000313" key="8">
    <source>
        <dbReference type="Proteomes" id="UP001595823"/>
    </source>
</evidence>
<dbReference type="SUPFAM" id="SSF89082">
    <property type="entry name" value="Antibiotic binding domain of TipA-like multidrug resistance regulators"/>
    <property type="match status" value="1"/>
</dbReference>
<dbReference type="Gene3D" id="1.10.1660.10">
    <property type="match status" value="1"/>
</dbReference>
<dbReference type="InterPro" id="IPR036244">
    <property type="entry name" value="TipA-like_antibiotic-bd"/>
</dbReference>
<evidence type="ECO:0000256" key="5">
    <source>
        <dbReference type="SAM" id="MobiDB-lite"/>
    </source>
</evidence>
<dbReference type="PANTHER" id="PTHR30204:SF69">
    <property type="entry name" value="MERR-FAMILY TRANSCRIPTIONAL REGULATOR"/>
    <property type="match status" value="1"/>
</dbReference>
<feature type="region of interest" description="Disordered" evidence="5">
    <location>
        <begin position="105"/>
        <end position="124"/>
    </location>
</feature>
<dbReference type="EMBL" id="JBHSDK010000003">
    <property type="protein sequence ID" value="MFC4334189.1"/>
    <property type="molecule type" value="Genomic_DNA"/>
</dbReference>
<feature type="domain" description="HTH merR-type" evidence="6">
    <location>
        <begin position="3"/>
        <end position="71"/>
    </location>
</feature>
<evidence type="ECO:0000313" key="7">
    <source>
        <dbReference type="EMBL" id="MFC4334189.1"/>
    </source>
</evidence>
<evidence type="ECO:0000256" key="1">
    <source>
        <dbReference type="ARBA" id="ARBA00022491"/>
    </source>
</evidence>
<keyword evidence="1" id="KW-0678">Repressor</keyword>
<dbReference type="Gene3D" id="1.10.490.50">
    <property type="entry name" value="Antibiotic binding domain of TipA-like multidrug resistance regulators"/>
    <property type="match status" value="1"/>
</dbReference>
<reference evidence="8" key="1">
    <citation type="journal article" date="2019" name="Int. J. Syst. Evol. Microbiol.">
        <title>The Global Catalogue of Microorganisms (GCM) 10K type strain sequencing project: providing services to taxonomists for standard genome sequencing and annotation.</title>
        <authorList>
            <consortium name="The Broad Institute Genomics Platform"/>
            <consortium name="The Broad Institute Genome Sequencing Center for Infectious Disease"/>
            <person name="Wu L."/>
            <person name="Ma J."/>
        </authorList>
    </citation>
    <scope>NUCLEOTIDE SEQUENCE [LARGE SCALE GENOMIC DNA]</scope>
    <source>
        <strain evidence="8">IBRC-M 10908</strain>
    </source>
</reference>
<dbReference type="Pfam" id="PF13411">
    <property type="entry name" value="MerR_1"/>
    <property type="match status" value="1"/>
</dbReference>
<evidence type="ECO:0000256" key="4">
    <source>
        <dbReference type="ARBA" id="ARBA00023163"/>
    </source>
</evidence>
<dbReference type="PROSITE" id="PS50937">
    <property type="entry name" value="HTH_MERR_2"/>
    <property type="match status" value="1"/>
</dbReference>
<proteinExistence type="predicted"/>
<dbReference type="InterPro" id="IPR012925">
    <property type="entry name" value="TipAS_dom"/>
</dbReference>
<evidence type="ECO:0000259" key="6">
    <source>
        <dbReference type="PROSITE" id="PS50937"/>
    </source>
</evidence>
<evidence type="ECO:0000256" key="3">
    <source>
        <dbReference type="ARBA" id="ARBA00023125"/>
    </source>
</evidence>
<organism evidence="7 8">
    <name type="scientific">Salininema proteolyticum</name>
    <dbReference type="NCBI Taxonomy" id="1607685"/>
    <lineage>
        <taxon>Bacteria</taxon>
        <taxon>Bacillati</taxon>
        <taxon>Actinomycetota</taxon>
        <taxon>Actinomycetes</taxon>
        <taxon>Glycomycetales</taxon>
        <taxon>Glycomycetaceae</taxon>
        <taxon>Salininema</taxon>
    </lineage>
</organism>
<keyword evidence="8" id="KW-1185">Reference proteome</keyword>